<evidence type="ECO:0000256" key="6">
    <source>
        <dbReference type="ARBA" id="ARBA00023015"/>
    </source>
</evidence>
<feature type="domain" description="GATA-type" evidence="12">
    <location>
        <begin position="224"/>
        <end position="278"/>
    </location>
</feature>
<name>A0AA88I0Z6_ARTSF</name>
<dbReference type="AlphaFoldDB" id="A0AA88I0Z6"/>
<dbReference type="PIRSF" id="PIRSF003027">
    <property type="entry name" value="TF_GATA-1/2/3"/>
    <property type="match status" value="1"/>
</dbReference>
<evidence type="ECO:0000256" key="5">
    <source>
        <dbReference type="ARBA" id="ARBA00022833"/>
    </source>
</evidence>
<evidence type="ECO:0000256" key="1">
    <source>
        <dbReference type="ARBA" id="ARBA00004123"/>
    </source>
</evidence>
<evidence type="ECO:0000256" key="9">
    <source>
        <dbReference type="ARBA" id="ARBA00023242"/>
    </source>
</evidence>
<dbReference type="PROSITE" id="PS50114">
    <property type="entry name" value="GATA_ZN_FINGER_2"/>
    <property type="match status" value="2"/>
</dbReference>
<protein>
    <recommendedName>
        <fullName evidence="12">GATA-type domain-containing protein</fullName>
    </recommendedName>
</protein>
<dbReference type="EMBL" id="JAVRJZ010000006">
    <property type="protein sequence ID" value="KAK2721855.1"/>
    <property type="molecule type" value="Genomic_DNA"/>
</dbReference>
<evidence type="ECO:0000256" key="3">
    <source>
        <dbReference type="ARBA" id="ARBA00022737"/>
    </source>
</evidence>
<organism evidence="13 14">
    <name type="scientific">Artemia franciscana</name>
    <name type="common">Brine shrimp</name>
    <name type="synonym">Artemia sanfranciscana</name>
    <dbReference type="NCBI Taxonomy" id="6661"/>
    <lineage>
        <taxon>Eukaryota</taxon>
        <taxon>Metazoa</taxon>
        <taxon>Ecdysozoa</taxon>
        <taxon>Arthropoda</taxon>
        <taxon>Crustacea</taxon>
        <taxon>Branchiopoda</taxon>
        <taxon>Anostraca</taxon>
        <taxon>Artemiidae</taxon>
        <taxon>Artemia</taxon>
    </lineage>
</organism>
<reference evidence="13" key="1">
    <citation type="submission" date="2023-07" db="EMBL/GenBank/DDBJ databases">
        <title>Chromosome-level genome assembly of Artemia franciscana.</title>
        <authorList>
            <person name="Jo E."/>
        </authorList>
    </citation>
    <scope>NUCLEOTIDE SEQUENCE</scope>
    <source>
        <tissue evidence="13">Whole body</tissue>
    </source>
</reference>
<accession>A0AA88I0Z6</accession>
<dbReference type="PROSITE" id="PS00344">
    <property type="entry name" value="GATA_ZN_FINGER_1"/>
    <property type="match status" value="2"/>
</dbReference>
<dbReference type="PRINTS" id="PR00619">
    <property type="entry name" value="GATAZNFINGER"/>
</dbReference>
<dbReference type="Pfam" id="PF00320">
    <property type="entry name" value="GATA"/>
    <property type="match status" value="2"/>
</dbReference>
<evidence type="ECO:0000256" key="4">
    <source>
        <dbReference type="ARBA" id="ARBA00022771"/>
    </source>
</evidence>
<sequence length="440" mass="46997">MALMEPYRNYYESQARPGDVSAGEDMESFFHPIHGHGMVADMNGQRGPPGMRYFAHQAAAAAAQMSAYNTHAARLSSSSQMCRPSPHMLTPWLQSDSKSMIGVNAHQGHPGWGTHFPMTSPSYKASHPHGSPPSSFFPPTPPDENPDLPNNQLIQRNGSPSSDDSSSETEQANCKEEVGYGGTGPIDLKTQGLCGLNSEFSKTAGMVFGSFHGSFSACAVTKPREEGRECVNCGATSTPLWRRDGTGHYLCNACGLYYKMNGQNRPLIKPKRRLSAARRAGTTCANCKTTMTTLWRRNPNGEPVCNACGLYFKLHNVNRPLTMKKEGIQTRNRKLSSKSKKKKGCLGLPEMLGSFDKGFATFGAPGGASASSYYMYNQSMHGGGHPGTGFMGTGAAGMHHMSGIGGLSIGASSSFGLGGGFGLSATSGSMQPSWRTDYGS</sequence>
<feature type="domain" description="GATA-type" evidence="12">
    <location>
        <begin position="278"/>
        <end position="331"/>
    </location>
</feature>
<comment type="caution">
    <text evidence="13">The sequence shown here is derived from an EMBL/GenBank/DDBJ whole genome shotgun (WGS) entry which is preliminary data.</text>
</comment>
<dbReference type="GO" id="GO:0045944">
    <property type="term" value="P:positive regulation of transcription by RNA polymerase II"/>
    <property type="evidence" value="ECO:0007669"/>
    <property type="project" value="TreeGrafter"/>
</dbReference>
<keyword evidence="7" id="KW-0238">DNA-binding</keyword>
<feature type="region of interest" description="Disordered" evidence="11">
    <location>
        <begin position="111"/>
        <end position="181"/>
    </location>
</feature>
<evidence type="ECO:0000256" key="11">
    <source>
        <dbReference type="SAM" id="MobiDB-lite"/>
    </source>
</evidence>
<evidence type="ECO:0000313" key="13">
    <source>
        <dbReference type="EMBL" id="KAK2721855.1"/>
    </source>
</evidence>
<keyword evidence="9" id="KW-0539">Nucleus</keyword>
<dbReference type="PANTHER" id="PTHR10071">
    <property type="entry name" value="TRANSCRIPTION FACTOR GATA FAMILY MEMBER"/>
    <property type="match status" value="1"/>
</dbReference>
<evidence type="ECO:0000256" key="8">
    <source>
        <dbReference type="ARBA" id="ARBA00023163"/>
    </source>
</evidence>
<keyword evidence="6" id="KW-0805">Transcription regulation</keyword>
<dbReference type="GO" id="GO:0005634">
    <property type="term" value="C:nucleus"/>
    <property type="evidence" value="ECO:0007669"/>
    <property type="project" value="UniProtKB-SubCell"/>
</dbReference>
<dbReference type="InterPro" id="IPR000679">
    <property type="entry name" value="Znf_GATA"/>
</dbReference>
<keyword evidence="3" id="KW-0677">Repeat</keyword>
<dbReference type="Proteomes" id="UP001187531">
    <property type="component" value="Unassembled WGS sequence"/>
</dbReference>
<keyword evidence="8" id="KW-0804">Transcription</keyword>
<keyword evidence="2 10" id="KW-0479">Metal-binding</keyword>
<dbReference type="SUPFAM" id="SSF57716">
    <property type="entry name" value="Glucocorticoid receptor-like (DNA-binding domain)"/>
    <property type="match status" value="2"/>
</dbReference>
<feature type="zinc finger region" description="GATA-type 2" evidence="10">
    <location>
        <begin position="284"/>
        <end position="308"/>
    </location>
</feature>
<evidence type="ECO:0000313" key="14">
    <source>
        <dbReference type="Proteomes" id="UP001187531"/>
    </source>
</evidence>
<dbReference type="FunFam" id="3.30.50.10:FF:000032">
    <property type="entry name" value="Transcription factor GATA-3"/>
    <property type="match status" value="1"/>
</dbReference>
<feature type="zinc finger region" description="GATA-type 1" evidence="10">
    <location>
        <begin position="230"/>
        <end position="254"/>
    </location>
</feature>
<keyword evidence="5 10" id="KW-0862">Zinc</keyword>
<evidence type="ECO:0000256" key="7">
    <source>
        <dbReference type="ARBA" id="ARBA00023125"/>
    </source>
</evidence>
<dbReference type="InterPro" id="IPR039355">
    <property type="entry name" value="Transcription_factor_GATA"/>
</dbReference>
<dbReference type="GO" id="GO:0045165">
    <property type="term" value="P:cell fate commitment"/>
    <property type="evidence" value="ECO:0007669"/>
    <property type="project" value="TreeGrafter"/>
</dbReference>
<evidence type="ECO:0000259" key="12">
    <source>
        <dbReference type="PROSITE" id="PS50114"/>
    </source>
</evidence>
<dbReference type="PANTHER" id="PTHR10071:SF281">
    <property type="entry name" value="BOX A-BINDING FACTOR-RELATED"/>
    <property type="match status" value="1"/>
</dbReference>
<proteinExistence type="predicted"/>
<evidence type="ECO:0000256" key="10">
    <source>
        <dbReference type="PIRSR" id="PIRSR003027-1"/>
    </source>
</evidence>
<evidence type="ECO:0000256" key="2">
    <source>
        <dbReference type="ARBA" id="ARBA00022723"/>
    </source>
</evidence>
<dbReference type="Gene3D" id="3.30.50.10">
    <property type="entry name" value="Erythroid Transcription Factor GATA-1, subunit A"/>
    <property type="match status" value="2"/>
</dbReference>
<dbReference type="GO" id="GO:0000981">
    <property type="term" value="F:DNA-binding transcription factor activity, RNA polymerase II-specific"/>
    <property type="evidence" value="ECO:0007669"/>
    <property type="project" value="InterPro"/>
</dbReference>
<gene>
    <name evidence="13" type="ORF">QYM36_003984</name>
</gene>
<comment type="subcellular location">
    <subcellularLocation>
        <location evidence="1">Nucleus</location>
    </subcellularLocation>
</comment>
<dbReference type="InterPro" id="IPR016374">
    <property type="entry name" value="TF_GATA-2/3"/>
</dbReference>
<keyword evidence="4 10" id="KW-0863">Zinc-finger</keyword>
<dbReference type="GO" id="GO:0000978">
    <property type="term" value="F:RNA polymerase II cis-regulatory region sequence-specific DNA binding"/>
    <property type="evidence" value="ECO:0007669"/>
    <property type="project" value="TreeGrafter"/>
</dbReference>
<dbReference type="FunFam" id="3.30.50.10:FF:000036">
    <property type="entry name" value="Endothelial transcription factor GATA-2"/>
    <property type="match status" value="1"/>
</dbReference>
<dbReference type="CDD" id="cd00202">
    <property type="entry name" value="ZnF_GATA"/>
    <property type="match status" value="2"/>
</dbReference>
<keyword evidence="14" id="KW-1185">Reference proteome</keyword>
<dbReference type="InterPro" id="IPR013088">
    <property type="entry name" value="Znf_NHR/GATA"/>
</dbReference>
<dbReference type="SMART" id="SM00401">
    <property type="entry name" value="ZnF_GATA"/>
    <property type="match status" value="2"/>
</dbReference>
<dbReference type="GO" id="GO:0008270">
    <property type="term" value="F:zinc ion binding"/>
    <property type="evidence" value="ECO:0007669"/>
    <property type="project" value="UniProtKB-KW"/>
</dbReference>
<dbReference type="GO" id="GO:0000122">
    <property type="term" value="P:negative regulation of transcription by RNA polymerase II"/>
    <property type="evidence" value="ECO:0007669"/>
    <property type="project" value="TreeGrafter"/>
</dbReference>